<name>A0A5N6V0F3_ASPTM</name>
<dbReference type="Proteomes" id="UP000326950">
    <property type="component" value="Unassembled WGS sequence"/>
</dbReference>
<dbReference type="EMBL" id="ML738608">
    <property type="protein sequence ID" value="KAE8164406.1"/>
    <property type="molecule type" value="Genomic_DNA"/>
</dbReference>
<evidence type="ECO:0000256" key="1">
    <source>
        <dbReference type="SAM" id="MobiDB-lite"/>
    </source>
</evidence>
<evidence type="ECO:0000313" key="2">
    <source>
        <dbReference type="EMBL" id="KAE8164406.1"/>
    </source>
</evidence>
<evidence type="ECO:0000313" key="3">
    <source>
        <dbReference type="Proteomes" id="UP000326950"/>
    </source>
</evidence>
<sequence>MRKSVLLPRSMGTSTAASRAPTPVVQASNAGTLITVWLLVVRGVLRVSIVNQPLVANRINDHAPGGFYITTHAANFRLAA</sequence>
<keyword evidence="3" id="KW-1185">Reference proteome</keyword>
<dbReference type="AlphaFoldDB" id="A0A5N6V0F3"/>
<accession>A0A5N6V0F3</accession>
<reference evidence="2 3" key="1">
    <citation type="submission" date="2019-04" db="EMBL/GenBank/DDBJ databases">
        <title>Friends and foes A comparative genomics study of 23 Aspergillus species from section Flavi.</title>
        <authorList>
            <consortium name="DOE Joint Genome Institute"/>
            <person name="Kjaerbolling I."/>
            <person name="Vesth T."/>
            <person name="Frisvad J.C."/>
            <person name="Nybo J.L."/>
            <person name="Theobald S."/>
            <person name="Kildgaard S."/>
            <person name="Isbrandt T."/>
            <person name="Kuo A."/>
            <person name="Sato A."/>
            <person name="Lyhne E.K."/>
            <person name="Kogle M.E."/>
            <person name="Wiebenga A."/>
            <person name="Kun R.S."/>
            <person name="Lubbers R.J."/>
            <person name="Makela M.R."/>
            <person name="Barry K."/>
            <person name="Chovatia M."/>
            <person name="Clum A."/>
            <person name="Daum C."/>
            <person name="Haridas S."/>
            <person name="He G."/>
            <person name="LaButti K."/>
            <person name="Lipzen A."/>
            <person name="Mondo S."/>
            <person name="Riley R."/>
            <person name="Salamov A."/>
            <person name="Simmons B.A."/>
            <person name="Magnuson J.K."/>
            <person name="Henrissat B."/>
            <person name="Mortensen U.H."/>
            <person name="Larsen T.O."/>
            <person name="Devries R.P."/>
            <person name="Grigoriev I.V."/>
            <person name="Machida M."/>
            <person name="Baker S.E."/>
            <person name="Andersen M.R."/>
        </authorList>
    </citation>
    <scope>NUCLEOTIDE SEQUENCE [LARGE SCALE GENOMIC DNA]</scope>
    <source>
        <strain evidence="2 3">CBS 117626</strain>
    </source>
</reference>
<protein>
    <submittedName>
        <fullName evidence="2">Uncharacterized protein</fullName>
    </submittedName>
</protein>
<organism evidence="2 3">
    <name type="scientific">Aspergillus tamarii</name>
    <dbReference type="NCBI Taxonomy" id="41984"/>
    <lineage>
        <taxon>Eukaryota</taxon>
        <taxon>Fungi</taxon>
        <taxon>Dikarya</taxon>
        <taxon>Ascomycota</taxon>
        <taxon>Pezizomycotina</taxon>
        <taxon>Eurotiomycetes</taxon>
        <taxon>Eurotiomycetidae</taxon>
        <taxon>Eurotiales</taxon>
        <taxon>Aspergillaceae</taxon>
        <taxon>Aspergillus</taxon>
        <taxon>Aspergillus subgen. Circumdati</taxon>
    </lineage>
</organism>
<feature type="region of interest" description="Disordered" evidence="1">
    <location>
        <begin position="1"/>
        <end position="22"/>
    </location>
</feature>
<proteinExistence type="predicted"/>
<gene>
    <name evidence="2" type="ORF">BDV40DRAFT_260493</name>
</gene>